<sequence>MAASKKVEIRYLTSMQTNPKKIFESFALQSFQKSSWFG</sequence>
<reference evidence="1 2" key="1">
    <citation type="journal article" date="2013" name="Proc. Natl. Acad. Sci. U.S.A.">
        <title>Improving the coverage of the cyanobacterial phylum using diversity-driven genome sequencing.</title>
        <authorList>
            <person name="Shih P.M."/>
            <person name="Wu D."/>
            <person name="Latifi A."/>
            <person name="Axen S.D."/>
            <person name="Fewer D.P."/>
            <person name="Talla E."/>
            <person name="Calteau A."/>
            <person name="Cai F."/>
            <person name="Tandeau de Marsac N."/>
            <person name="Rippka R."/>
            <person name="Herdman M."/>
            <person name="Sivonen K."/>
            <person name="Coursin T."/>
            <person name="Laurent T."/>
            <person name="Goodwin L."/>
            <person name="Nolan M."/>
            <person name="Davenport K.W."/>
            <person name="Han C.S."/>
            <person name="Rubin E.M."/>
            <person name="Eisen J.A."/>
            <person name="Woyke T."/>
            <person name="Gugger M."/>
            <person name="Kerfeld C.A."/>
        </authorList>
    </citation>
    <scope>NUCLEOTIDE SEQUENCE [LARGE SCALE GENOMIC DNA]</scope>
    <source>
        <strain evidence="1 2">PCC 7429</strain>
    </source>
</reference>
<dbReference type="AlphaFoldDB" id="L8MWE2"/>
<evidence type="ECO:0000313" key="2">
    <source>
        <dbReference type="Proteomes" id="UP000011201"/>
    </source>
</evidence>
<organism evidence="1 2">
    <name type="scientific">Pseudanabaena biceps PCC 7429</name>
    <dbReference type="NCBI Taxonomy" id="927668"/>
    <lineage>
        <taxon>Bacteria</taxon>
        <taxon>Bacillati</taxon>
        <taxon>Cyanobacteriota</taxon>
        <taxon>Cyanophyceae</taxon>
        <taxon>Pseudanabaenales</taxon>
        <taxon>Pseudanabaenaceae</taxon>
        <taxon>Pseudanabaena</taxon>
    </lineage>
</organism>
<dbReference type="EMBL" id="ALWB01000353">
    <property type="protein sequence ID" value="ELS30323.1"/>
    <property type="molecule type" value="Genomic_DNA"/>
</dbReference>
<name>L8MWE2_9CYAN</name>
<evidence type="ECO:0000313" key="1">
    <source>
        <dbReference type="EMBL" id="ELS30323.1"/>
    </source>
</evidence>
<proteinExistence type="predicted"/>
<protein>
    <submittedName>
        <fullName evidence="1">Uncharacterized protein</fullName>
    </submittedName>
</protein>
<comment type="caution">
    <text evidence="1">The sequence shown here is derived from an EMBL/GenBank/DDBJ whole genome shotgun (WGS) entry which is preliminary data.</text>
</comment>
<keyword evidence="2" id="KW-1185">Reference proteome</keyword>
<accession>L8MWE2</accession>
<dbReference type="Proteomes" id="UP000011201">
    <property type="component" value="Unassembled WGS sequence"/>
</dbReference>
<feature type="non-terminal residue" evidence="1">
    <location>
        <position position="38"/>
    </location>
</feature>
<gene>
    <name evidence="1" type="ORF">Pse7429DRAFT_4524</name>
</gene>